<dbReference type="InterPro" id="IPR011249">
    <property type="entry name" value="Metalloenz_LuxS/M16"/>
</dbReference>
<dbReference type="PANTHER" id="PTHR11851:SF225">
    <property type="entry name" value="NON-PEPTIDASE HOMOLOG YMXG"/>
    <property type="match status" value="1"/>
</dbReference>
<evidence type="ECO:0000313" key="3">
    <source>
        <dbReference type="EMBL" id="SFP05925.1"/>
    </source>
</evidence>
<gene>
    <name evidence="3" type="ORF">SAMN05216234_10560</name>
</gene>
<name>A0A1I5M8S1_9BACT</name>
<evidence type="ECO:0000313" key="4">
    <source>
        <dbReference type="Proteomes" id="UP000199227"/>
    </source>
</evidence>
<dbReference type="GO" id="GO:0046872">
    <property type="term" value="F:metal ion binding"/>
    <property type="evidence" value="ECO:0007669"/>
    <property type="project" value="InterPro"/>
</dbReference>
<dbReference type="InterPro" id="IPR007863">
    <property type="entry name" value="Peptidase_M16_C"/>
</dbReference>
<dbReference type="Pfam" id="PF05193">
    <property type="entry name" value="Peptidase_M16_C"/>
    <property type="match status" value="1"/>
</dbReference>
<dbReference type="STRING" id="223786.SAMN05216234_10560"/>
<dbReference type="InterPro" id="IPR011765">
    <property type="entry name" value="Pept_M16_N"/>
</dbReference>
<proteinExistence type="predicted"/>
<dbReference type="OrthoDB" id="9811314at2"/>
<sequence>MSAILDKVEINGVEIPLIFEEERLLPIVSMQVTFQYSGSLADGEHPGLAKFSARMMNEGTKKLGSTGFAKALEEKAISLSSHSGTETFVFELGSLKEEFDDGIKLFAELLKEPNLTEESFKKVQTTTIGSLMRKESDYDYQASLLLKKSLFEGTPLERPADGTVDDIKALKLSDVQNFLKNHLVLKRAIIVIGGSLSIDEAKAYAKEALKPLTVGEVEPLPFFEASEKSKTSIEVKPTEQAYIYFGSPFNMRVDDPESYKAKVAAFILGSSGFGSRLMEEIRVKRGLAYSAYGRIVLNRSSSYFSGYLQTKLESQEEAKKVVLEVIDEFVKKGVTQKELDDAKMFLLGSEPLRNETLSQRLSRAFNEYYKGLRLGFSKKQLELIEELKLEDLNEFIAKHPELLKLSFAIVTDKK</sequence>
<dbReference type="SUPFAM" id="SSF63411">
    <property type="entry name" value="LuxS/MPP-like metallohydrolase"/>
    <property type="match status" value="2"/>
</dbReference>
<keyword evidence="4" id="KW-1185">Reference proteome</keyword>
<dbReference type="PANTHER" id="PTHR11851">
    <property type="entry name" value="METALLOPROTEASE"/>
    <property type="match status" value="1"/>
</dbReference>
<reference evidence="3 4" key="1">
    <citation type="submission" date="2016-10" db="EMBL/GenBank/DDBJ databases">
        <authorList>
            <person name="de Groot N.N."/>
        </authorList>
    </citation>
    <scope>NUCLEOTIDE SEQUENCE [LARGE SCALE GENOMIC DNA]</scope>
    <source>
        <strain evidence="3 4">EP1-55-1</strain>
    </source>
</reference>
<feature type="domain" description="Peptidase M16 N-terminal" evidence="1">
    <location>
        <begin position="37"/>
        <end position="159"/>
    </location>
</feature>
<evidence type="ECO:0000259" key="2">
    <source>
        <dbReference type="Pfam" id="PF05193"/>
    </source>
</evidence>
<feature type="domain" description="Peptidase M16 C-terminal" evidence="2">
    <location>
        <begin position="171"/>
        <end position="344"/>
    </location>
</feature>
<organism evidence="3 4">
    <name type="scientific">Hydrogenimonas thermophila</name>
    <dbReference type="NCBI Taxonomy" id="223786"/>
    <lineage>
        <taxon>Bacteria</taxon>
        <taxon>Pseudomonadati</taxon>
        <taxon>Campylobacterota</taxon>
        <taxon>Epsilonproteobacteria</taxon>
        <taxon>Campylobacterales</taxon>
        <taxon>Hydrogenimonadaceae</taxon>
        <taxon>Hydrogenimonas</taxon>
    </lineage>
</organism>
<protein>
    <submittedName>
        <fullName evidence="3">Predicted Zn-dependent peptidase</fullName>
    </submittedName>
</protein>
<dbReference type="Pfam" id="PF00675">
    <property type="entry name" value="Peptidase_M16"/>
    <property type="match status" value="1"/>
</dbReference>
<dbReference type="Proteomes" id="UP000199227">
    <property type="component" value="Unassembled WGS sequence"/>
</dbReference>
<dbReference type="AlphaFoldDB" id="A0A1I5M8S1"/>
<evidence type="ECO:0000259" key="1">
    <source>
        <dbReference type="Pfam" id="PF00675"/>
    </source>
</evidence>
<dbReference type="InterPro" id="IPR050361">
    <property type="entry name" value="MPP/UQCRC_Complex"/>
</dbReference>
<accession>A0A1I5M8S1</accession>
<dbReference type="EMBL" id="FOXB01000005">
    <property type="protein sequence ID" value="SFP05925.1"/>
    <property type="molecule type" value="Genomic_DNA"/>
</dbReference>
<dbReference type="Gene3D" id="3.30.830.10">
    <property type="entry name" value="Metalloenzyme, LuxS/M16 peptidase-like"/>
    <property type="match status" value="2"/>
</dbReference>